<sequence length="375" mass="41954">MSSGSSDAQEISEIIAFYQSLFVNTCCPIAVLAFLTYEYLITFDREVSLFWRRRLTGASILFSANRYLPLLVNILNLTISARMSDTVRNLLTIVVRQLADYDPQSCNDYVKALQAIEILQYLPWAAFSTLRTFALSRGNWVLAMLVLLLSAVPLGVNFSQYHWLVVYNDPMLGCGKSSTVTLETAKKREFSLTIASRTCLMVADIIVLVVTWMSTLATLRLTDMALKGKPTFARMLLRDGTIYFSILLVLNTLHLTFTMLSITSDALSPVSYFTTFTEPITAVLVSRFLLNLQEVNQYNHRSAPASLTQSITLDFASRVVGSLGSSLESSDDSVRTPEDGAREFGMTWEDNELNELDWNREAGCSRSTHLTEGDL</sequence>
<name>A0AAD7TK80_9APHY</name>
<protein>
    <recommendedName>
        <fullName evidence="2">DUF6533 domain-containing protein</fullName>
    </recommendedName>
</protein>
<feature type="transmembrane region" description="Helical" evidence="1">
    <location>
        <begin position="270"/>
        <end position="290"/>
    </location>
</feature>
<dbReference type="Pfam" id="PF20151">
    <property type="entry name" value="DUF6533"/>
    <property type="match status" value="1"/>
</dbReference>
<feature type="transmembrane region" description="Helical" evidence="1">
    <location>
        <begin position="242"/>
        <end position="264"/>
    </location>
</feature>
<evidence type="ECO:0000313" key="4">
    <source>
        <dbReference type="Proteomes" id="UP001215151"/>
    </source>
</evidence>
<dbReference type="InterPro" id="IPR045340">
    <property type="entry name" value="DUF6533"/>
</dbReference>
<comment type="caution">
    <text evidence="3">The sequence shown here is derived from an EMBL/GenBank/DDBJ whole genome shotgun (WGS) entry which is preliminary data.</text>
</comment>
<keyword evidence="1" id="KW-0812">Transmembrane</keyword>
<reference evidence="3" key="1">
    <citation type="submission" date="2022-11" db="EMBL/GenBank/DDBJ databases">
        <title>Genome Sequence of Cubamyces cubensis.</title>
        <authorList>
            <person name="Buettner E."/>
        </authorList>
    </citation>
    <scope>NUCLEOTIDE SEQUENCE</scope>
    <source>
        <strain evidence="3">MPL-01</strain>
    </source>
</reference>
<keyword evidence="1" id="KW-1133">Transmembrane helix</keyword>
<evidence type="ECO:0000313" key="3">
    <source>
        <dbReference type="EMBL" id="KAJ8463765.1"/>
    </source>
</evidence>
<feature type="transmembrane region" description="Helical" evidence="1">
    <location>
        <begin position="140"/>
        <end position="163"/>
    </location>
</feature>
<keyword evidence="4" id="KW-1185">Reference proteome</keyword>
<feature type="transmembrane region" description="Helical" evidence="1">
    <location>
        <begin position="200"/>
        <end position="221"/>
    </location>
</feature>
<evidence type="ECO:0000256" key="1">
    <source>
        <dbReference type="SAM" id="Phobius"/>
    </source>
</evidence>
<dbReference type="Proteomes" id="UP001215151">
    <property type="component" value="Unassembled WGS sequence"/>
</dbReference>
<dbReference type="EMBL" id="JAPEVG010000373">
    <property type="protein sequence ID" value="KAJ8463765.1"/>
    <property type="molecule type" value="Genomic_DNA"/>
</dbReference>
<proteinExistence type="predicted"/>
<evidence type="ECO:0000259" key="2">
    <source>
        <dbReference type="Pfam" id="PF20151"/>
    </source>
</evidence>
<accession>A0AAD7TK80</accession>
<dbReference type="AlphaFoldDB" id="A0AAD7TK80"/>
<keyword evidence="1" id="KW-0472">Membrane</keyword>
<feature type="transmembrane region" description="Helical" evidence="1">
    <location>
        <begin position="21"/>
        <end position="40"/>
    </location>
</feature>
<organism evidence="3 4">
    <name type="scientific">Trametes cubensis</name>
    <dbReference type="NCBI Taxonomy" id="1111947"/>
    <lineage>
        <taxon>Eukaryota</taxon>
        <taxon>Fungi</taxon>
        <taxon>Dikarya</taxon>
        <taxon>Basidiomycota</taxon>
        <taxon>Agaricomycotina</taxon>
        <taxon>Agaricomycetes</taxon>
        <taxon>Polyporales</taxon>
        <taxon>Polyporaceae</taxon>
        <taxon>Trametes</taxon>
    </lineage>
</organism>
<feature type="domain" description="DUF6533" evidence="2">
    <location>
        <begin position="26"/>
        <end position="71"/>
    </location>
</feature>
<gene>
    <name evidence="3" type="ORF">ONZ51_g10034</name>
</gene>